<keyword evidence="1" id="KW-0812">Transmembrane</keyword>
<keyword evidence="2" id="KW-0732">Signal</keyword>
<evidence type="ECO:0000313" key="3">
    <source>
        <dbReference type="EMBL" id="AAB81170.1"/>
    </source>
</evidence>
<evidence type="ECO:0000256" key="2">
    <source>
        <dbReference type="SAM" id="SignalP"/>
    </source>
</evidence>
<evidence type="ECO:0000256" key="1">
    <source>
        <dbReference type="SAM" id="Phobius"/>
    </source>
</evidence>
<sequence>MFQEESKWLKKHLLLFSFFCHSFSRAFAACESNRTDYVRPAVFPLLAAAVDYCYAVMLVWHLSDAKKRWRT</sequence>
<feature type="transmembrane region" description="Helical" evidence="1">
    <location>
        <begin position="38"/>
        <end position="60"/>
    </location>
</feature>
<accession>O30475</accession>
<feature type="signal peptide" evidence="2">
    <location>
        <begin position="1"/>
        <end position="28"/>
    </location>
</feature>
<feature type="chain" id="PRO_5039087044" evidence="2">
    <location>
        <begin position="29"/>
        <end position="71"/>
    </location>
</feature>
<organism evidence="3">
    <name type="scientific">Bacillus subtilis</name>
    <dbReference type="NCBI Taxonomy" id="1423"/>
    <lineage>
        <taxon>Bacteria</taxon>
        <taxon>Bacillati</taxon>
        <taxon>Bacillota</taxon>
        <taxon>Bacilli</taxon>
        <taxon>Bacillales</taxon>
        <taxon>Bacillaceae</taxon>
        <taxon>Bacillus</taxon>
    </lineage>
</organism>
<keyword evidence="1" id="KW-0472">Membrane</keyword>
<protein>
    <submittedName>
        <fullName evidence="3">YolD</fullName>
    </submittedName>
</protein>
<keyword evidence="1" id="KW-1133">Transmembrane helix</keyword>
<name>O30475_BACIU</name>
<proteinExistence type="predicted"/>
<gene>
    <name evidence="3" type="primary">yolD</name>
</gene>
<reference evidence="3" key="1">
    <citation type="submission" date="1997-06" db="EMBL/GenBank/DDBJ databases">
        <title>Sequence analysis of the 30 kb region (182') of the Bacillus subtilis chromosome containing the cge cluster.</title>
        <authorList>
            <person name="Ghim S.-Y."/>
            <person name="Jeong Y.-M."/>
            <person name="Choi S.-K."/>
            <person name="Park S.-H."/>
        </authorList>
    </citation>
    <scope>NUCLEOTIDE SEQUENCE</scope>
    <source>
        <strain evidence="3">168</strain>
    </source>
</reference>
<dbReference type="EMBL" id="AF006665">
    <property type="protein sequence ID" value="AAB81170.1"/>
    <property type="molecule type" value="Genomic_DNA"/>
</dbReference>
<dbReference type="AlphaFoldDB" id="O30475"/>